<dbReference type="EC" id="3.1.1.29" evidence="1"/>
<evidence type="ECO:0000256" key="3">
    <source>
        <dbReference type="ARBA" id="ARBA00038050"/>
    </source>
</evidence>
<keyword evidence="6" id="KW-1185">Reference proteome</keyword>
<gene>
    <name evidence="5" type="ORF">DdX_01465</name>
</gene>
<dbReference type="InterPro" id="IPR023476">
    <property type="entry name" value="Pep_tRNA_hydro_II_dom_sf"/>
</dbReference>
<evidence type="ECO:0000313" key="6">
    <source>
        <dbReference type="Proteomes" id="UP001201812"/>
    </source>
</evidence>
<dbReference type="SUPFAM" id="SSF102462">
    <property type="entry name" value="Peptidyl-tRNA hydrolase II"/>
    <property type="match status" value="1"/>
</dbReference>
<dbReference type="Gene3D" id="3.40.1490.10">
    <property type="entry name" value="Bit1"/>
    <property type="match status" value="1"/>
</dbReference>
<protein>
    <recommendedName>
        <fullName evidence="1">peptidyl-tRNA hydrolase</fullName>
        <ecNumber evidence="1">3.1.1.29</ecNumber>
    </recommendedName>
</protein>
<organism evidence="5 6">
    <name type="scientific">Ditylenchus destructor</name>
    <dbReference type="NCBI Taxonomy" id="166010"/>
    <lineage>
        <taxon>Eukaryota</taxon>
        <taxon>Metazoa</taxon>
        <taxon>Ecdysozoa</taxon>
        <taxon>Nematoda</taxon>
        <taxon>Chromadorea</taxon>
        <taxon>Rhabditida</taxon>
        <taxon>Tylenchina</taxon>
        <taxon>Tylenchomorpha</taxon>
        <taxon>Sphaerularioidea</taxon>
        <taxon>Anguinidae</taxon>
        <taxon>Anguininae</taxon>
        <taxon>Ditylenchus</taxon>
    </lineage>
</organism>
<dbReference type="PANTHER" id="PTHR12649:SF11">
    <property type="entry name" value="PEPTIDYL-TRNA HYDROLASE 2, MITOCHONDRIAL"/>
    <property type="match status" value="1"/>
</dbReference>
<dbReference type="NCBIfam" id="TIGR00283">
    <property type="entry name" value="arch_pth2"/>
    <property type="match status" value="1"/>
</dbReference>
<evidence type="ECO:0000313" key="5">
    <source>
        <dbReference type="EMBL" id="KAI1729236.1"/>
    </source>
</evidence>
<keyword evidence="2 5" id="KW-0378">Hydrolase</keyword>
<name>A0AAD4NGV2_9BILA</name>
<dbReference type="GO" id="GO:0005829">
    <property type="term" value="C:cytosol"/>
    <property type="evidence" value="ECO:0007669"/>
    <property type="project" value="TreeGrafter"/>
</dbReference>
<dbReference type="InterPro" id="IPR002833">
    <property type="entry name" value="PTH2"/>
</dbReference>
<comment type="caution">
    <text evidence="5">The sequence shown here is derived from an EMBL/GenBank/DDBJ whole genome shotgun (WGS) entry which is preliminary data.</text>
</comment>
<dbReference type="EMBL" id="JAKKPZ010000001">
    <property type="protein sequence ID" value="KAI1729236.1"/>
    <property type="molecule type" value="Genomic_DNA"/>
</dbReference>
<dbReference type="PANTHER" id="PTHR12649">
    <property type="entry name" value="PEPTIDYL-TRNA HYDROLASE 2"/>
    <property type="match status" value="1"/>
</dbReference>
<sequence length="114" mass="12203">MVLVVNKGLKMGTGKMVAQGSHATLGLYNSVAKSAEGESALKTWEKHGCAKIVVKCDSTLELEKLHKQALNKGLYAYLVMDAGRTQIPQGSRTVLGVFGPEKMVDEVTGSLKLL</sequence>
<evidence type="ECO:0000256" key="4">
    <source>
        <dbReference type="ARBA" id="ARBA00048707"/>
    </source>
</evidence>
<comment type="catalytic activity">
    <reaction evidence="4">
        <text>an N-acyl-L-alpha-aminoacyl-tRNA + H2O = an N-acyl-L-amino acid + a tRNA + H(+)</text>
        <dbReference type="Rhea" id="RHEA:54448"/>
        <dbReference type="Rhea" id="RHEA-COMP:10123"/>
        <dbReference type="Rhea" id="RHEA-COMP:13883"/>
        <dbReference type="ChEBI" id="CHEBI:15377"/>
        <dbReference type="ChEBI" id="CHEBI:15378"/>
        <dbReference type="ChEBI" id="CHEBI:59874"/>
        <dbReference type="ChEBI" id="CHEBI:78442"/>
        <dbReference type="ChEBI" id="CHEBI:138191"/>
        <dbReference type="EC" id="3.1.1.29"/>
    </reaction>
</comment>
<comment type="similarity">
    <text evidence="3">Belongs to the PTH2 family.</text>
</comment>
<dbReference type="Proteomes" id="UP001201812">
    <property type="component" value="Unassembled WGS sequence"/>
</dbReference>
<dbReference type="GO" id="GO:0004045">
    <property type="term" value="F:peptidyl-tRNA hydrolase activity"/>
    <property type="evidence" value="ECO:0007669"/>
    <property type="project" value="UniProtKB-EC"/>
</dbReference>
<proteinExistence type="inferred from homology"/>
<dbReference type="FunFam" id="3.40.1490.10:FF:000002">
    <property type="entry name" value="Peptidyl-tRNA hydrolase 2, mitochondrial"/>
    <property type="match status" value="1"/>
</dbReference>
<reference evidence="5" key="1">
    <citation type="submission" date="2022-01" db="EMBL/GenBank/DDBJ databases">
        <title>Genome Sequence Resource for Two Populations of Ditylenchus destructor, the Migratory Endoparasitic Phytonematode.</title>
        <authorList>
            <person name="Zhang H."/>
            <person name="Lin R."/>
            <person name="Xie B."/>
        </authorList>
    </citation>
    <scope>NUCLEOTIDE SEQUENCE</scope>
    <source>
        <strain evidence="5">BazhouSP</strain>
    </source>
</reference>
<dbReference type="AlphaFoldDB" id="A0AAD4NGV2"/>
<dbReference type="Pfam" id="PF01981">
    <property type="entry name" value="PTH2"/>
    <property type="match status" value="1"/>
</dbReference>
<accession>A0AAD4NGV2</accession>
<evidence type="ECO:0000256" key="1">
    <source>
        <dbReference type="ARBA" id="ARBA00013260"/>
    </source>
</evidence>
<evidence type="ECO:0000256" key="2">
    <source>
        <dbReference type="ARBA" id="ARBA00022801"/>
    </source>
</evidence>